<feature type="region of interest" description="Disordered" evidence="1">
    <location>
        <begin position="1"/>
        <end position="31"/>
    </location>
</feature>
<dbReference type="HOGENOM" id="CLU_140576_0_0_1"/>
<name>B4LJQ4_DROVI</name>
<proteinExistence type="predicted"/>
<dbReference type="EMBL" id="CH940648">
    <property type="protein sequence ID" value="EDW60563.2"/>
    <property type="molecule type" value="Genomic_DNA"/>
</dbReference>
<feature type="compositionally biased region" description="Acidic residues" evidence="1">
    <location>
        <begin position="17"/>
        <end position="28"/>
    </location>
</feature>
<dbReference type="KEGG" id="dvi:6625670"/>
<dbReference type="InterPro" id="IPR059162">
    <property type="entry name" value="RIIAD1"/>
</dbReference>
<dbReference type="Proteomes" id="UP000008792">
    <property type="component" value="Unassembled WGS sequence"/>
</dbReference>
<protein>
    <submittedName>
        <fullName evidence="2">Uncharacterized protein</fullName>
    </submittedName>
</protein>
<keyword evidence="3" id="KW-1185">Reference proteome</keyword>
<dbReference type="OrthoDB" id="10249338at2759"/>
<accession>B4LJQ4</accession>
<organism evidence="2 3">
    <name type="scientific">Drosophila virilis</name>
    <name type="common">Fruit fly</name>
    <dbReference type="NCBI Taxonomy" id="7244"/>
    <lineage>
        <taxon>Eukaryota</taxon>
        <taxon>Metazoa</taxon>
        <taxon>Ecdysozoa</taxon>
        <taxon>Arthropoda</taxon>
        <taxon>Hexapoda</taxon>
        <taxon>Insecta</taxon>
        <taxon>Pterygota</taxon>
        <taxon>Neoptera</taxon>
        <taxon>Endopterygota</taxon>
        <taxon>Diptera</taxon>
        <taxon>Brachycera</taxon>
        <taxon>Muscomorpha</taxon>
        <taxon>Ephydroidea</taxon>
        <taxon>Drosophilidae</taxon>
        <taxon>Drosophila</taxon>
    </lineage>
</organism>
<dbReference type="CDD" id="cd22971">
    <property type="entry name" value="DD_RIIAD1"/>
    <property type="match status" value="1"/>
</dbReference>
<reference evidence="2 3" key="1">
    <citation type="journal article" date="2007" name="Nature">
        <title>Evolution of genes and genomes on the Drosophila phylogeny.</title>
        <authorList>
            <consortium name="Drosophila 12 Genomes Consortium"/>
            <person name="Clark A.G."/>
            <person name="Eisen M.B."/>
            <person name="Smith D.R."/>
            <person name="Bergman C.M."/>
            <person name="Oliver B."/>
            <person name="Markow T.A."/>
            <person name="Kaufman T.C."/>
            <person name="Kellis M."/>
            <person name="Gelbart W."/>
            <person name="Iyer V.N."/>
            <person name="Pollard D.A."/>
            <person name="Sackton T.B."/>
            <person name="Larracuente A.M."/>
            <person name="Singh N.D."/>
            <person name="Abad J.P."/>
            <person name="Abt D.N."/>
            <person name="Adryan B."/>
            <person name="Aguade M."/>
            <person name="Akashi H."/>
            <person name="Anderson W.W."/>
            <person name="Aquadro C.F."/>
            <person name="Ardell D.H."/>
            <person name="Arguello R."/>
            <person name="Artieri C.G."/>
            <person name="Barbash D.A."/>
            <person name="Barker D."/>
            <person name="Barsanti P."/>
            <person name="Batterham P."/>
            <person name="Batzoglou S."/>
            <person name="Begun D."/>
            <person name="Bhutkar A."/>
            <person name="Blanco E."/>
            <person name="Bosak S.A."/>
            <person name="Bradley R.K."/>
            <person name="Brand A.D."/>
            <person name="Brent M.R."/>
            <person name="Brooks A.N."/>
            <person name="Brown R.H."/>
            <person name="Butlin R.K."/>
            <person name="Caggese C."/>
            <person name="Calvi B.R."/>
            <person name="Bernardo de Carvalho A."/>
            <person name="Caspi A."/>
            <person name="Castrezana S."/>
            <person name="Celniker S.E."/>
            <person name="Chang J.L."/>
            <person name="Chapple C."/>
            <person name="Chatterji S."/>
            <person name="Chinwalla A."/>
            <person name="Civetta A."/>
            <person name="Clifton S.W."/>
            <person name="Comeron J.M."/>
            <person name="Costello J.C."/>
            <person name="Coyne J.A."/>
            <person name="Daub J."/>
            <person name="David R.G."/>
            <person name="Delcher A.L."/>
            <person name="Delehaunty K."/>
            <person name="Do C.B."/>
            <person name="Ebling H."/>
            <person name="Edwards K."/>
            <person name="Eickbush T."/>
            <person name="Evans J.D."/>
            <person name="Filipski A."/>
            <person name="Findeiss S."/>
            <person name="Freyhult E."/>
            <person name="Fulton L."/>
            <person name="Fulton R."/>
            <person name="Garcia A.C."/>
            <person name="Gardiner A."/>
            <person name="Garfield D.A."/>
            <person name="Garvin B.E."/>
            <person name="Gibson G."/>
            <person name="Gilbert D."/>
            <person name="Gnerre S."/>
            <person name="Godfrey J."/>
            <person name="Good R."/>
            <person name="Gotea V."/>
            <person name="Gravely B."/>
            <person name="Greenberg A.J."/>
            <person name="Griffiths-Jones S."/>
            <person name="Gross S."/>
            <person name="Guigo R."/>
            <person name="Gustafson E.A."/>
            <person name="Haerty W."/>
            <person name="Hahn M.W."/>
            <person name="Halligan D.L."/>
            <person name="Halpern A.L."/>
            <person name="Halter G.M."/>
            <person name="Han M.V."/>
            <person name="Heger A."/>
            <person name="Hillier L."/>
            <person name="Hinrichs A.S."/>
            <person name="Holmes I."/>
            <person name="Hoskins R.A."/>
            <person name="Hubisz M.J."/>
            <person name="Hultmark D."/>
            <person name="Huntley M.A."/>
            <person name="Jaffe D.B."/>
            <person name="Jagadeeshan S."/>
            <person name="Jeck W.R."/>
            <person name="Johnson J."/>
            <person name="Jones C.D."/>
            <person name="Jordan W.C."/>
            <person name="Karpen G.H."/>
            <person name="Kataoka E."/>
            <person name="Keightley P.D."/>
            <person name="Kheradpour P."/>
            <person name="Kirkness E.F."/>
            <person name="Koerich L.B."/>
            <person name="Kristiansen K."/>
            <person name="Kudrna D."/>
            <person name="Kulathinal R.J."/>
            <person name="Kumar S."/>
            <person name="Kwok R."/>
            <person name="Lander E."/>
            <person name="Langley C.H."/>
            <person name="Lapoint R."/>
            <person name="Lazzaro B.P."/>
            <person name="Lee S.J."/>
            <person name="Levesque L."/>
            <person name="Li R."/>
            <person name="Lin C.F."/>
            <person name="Lin M.F."/>
            <person name="Lindblad-Toh K."/>
            <person name="Llopart A."/>
            <person name="Long M."/>
            <person name="Low L."/>
            <person name="Lozovsky E."/>
            <person name="Lu J."/>
            <person name="Luo M."/>
            <person name="Machado C.A."/>
            <person name="Makalowski W."/>
            <person name="Marzo M."/>
            <person name="Matsuda M."/>
            <person name="Matzkin L."/>
            <person name="McAllister B."/>
            <person name="McBride C.S."/>
            <person name="McKernan B."/>
            <person name="McKernan K."/>
            <person name="Mendez-Lago M."/>
            <person name="Minx P."/>
            <person name="Mollenhauer M.U."/>
            <person name="Montooth K."/>
            <person name="Mount S.M."/>
            <person name="Mu X."/>
            <person name="Myers E."/>
            <person name="Negre B."/>
            <person name="Newfeld S."/>
            <person name="Nielsen R."/>
            <person name="Noor M.A."/>
            <person name="O'Grady P."/>
            <person name="Pachter L."/>
            <person name="Papaceit M."/>
            <person name="Parisi M.J."/>
            <person name="Parisi M."/>
            <person name="Parts L."/>
            <person name="Pedersen J.S."/>
            <person name="Pesole G."/>
            <person name="Phillippy A.M."/>
            <person name="Ponting C.P."/>
            <person name="Pop M."/>
            <person name="Porcelli D."/>
            <person name="Powell J.R."/>
            <person name="Prohaska S."/>
            <person name="Pruitt K."/>
            <person name="Puig M."/>
            <person name="Quesneville H."/>
            <person name="Ram K.R."/>
            <person name="Rand D."/>
            <person name="Rasmussen M.D."/>
            <person name="Reed L.K."/>
            <person name="Reenan R."/>
            <person name="Reily A."/>
            <person name="Remington K.A."/>
            <person name="Rieger T.T."/>
            <person name="Ritchie M.G."/>
            <person name="Robin C."/>
            <person name="Rogers Y.H."/>
            <person name="Rohde C."/>
            <person name="Rozas J."/>
            <person name="Rubenfield M.J."/>
            <person name="Ruiz A."/>
            <person name="Russo S."/>
            <person name="Salzberg S.L."/>
            <person name="Sanchez-Gracia A."/>
            <person name="Saranga D.J."/>
            <person name="Sato H."/>
            <person name="Schaeffer S.W."/>
            <person name="Schatz M.C."/>
            <person name="Schlenke T."/>
            <person name="Schwartz R."/>
            <person name="Segarra C."/>
            <person name="Singh R.S."/>
            <person name="Sirot L."/>
            <person name="Sirota M."/>
            <person name="Sisneros N.B."/>
            <person name="Smith C.D."/>
            <person name="Smith T.F."/>
            <person name="Spieth J."/>
            <person name="Stage D.E."/>
            <person name="Stark A."/>
            <person name="Stephan W."/>
            <person name="Strausberg R.L."/>
            <person name="Strempel S."/>
            <person name="Sturgill D."/>
            <person name="Sutton G."/>
            <person name="Sutton G.G."/>
            <person name="Tao W."/>
            <person name="Teichmann S."/>
            <person name="Tobari Y.N."/>
            <person name="Tomimura Y."/>
            <person name="Tsolas J.M."/>
            <person name="Valente V.L."/>
            <person name="Venter E."/>
            <person name="Venter J.C."/>
            <person name="Vicario S."/>
            <person name="Vieira F.G."/>
            <person name="Vilella A.J."/>
            <person name="Villasante A."/>
            <person name="Walenz B."/>
            <person name="Wang J."/>
            <person name="Wasserman M."/>
            <person name="Watts T."/>
            <person name="Wilson D."/>
            <person name="Wilson R.K."/>
            <person name="Wing R.A."/>
            <person name="Wolfner M.F."/>
            <person name="Wong A."/>
            <person name="Wong G.K."/>
            <person name="Wu C.I."/>
            <person name="Wu G."/>
            <person name="Yamamoto D."/>
            <person name="Yang H.P."/>
            <person name="Yang S.P."/>
            <person name="Yorke J.A."/>
            <person name="Yoshida K."/>
            <person name="Zdobnov E."/>
            <person name="Zhang P."/>
            <person name="Zhang Y."/>
            <person name="Zimin A.V."/>
            <person name="Baldwin J."/>
            <person name="Abdouelleil A."/>
            <person name="Abdulkadir J."/>
            <person name="Abebe A."/>
            <person name="Abera B."/>
            <person name="Abreu J."/>
            <person name="Acer S.C."/>
            <person name="Aftuck L."/>
            <person name="Alexander A."/>
            <person name="An P."/>
            <person name="Anderson E."/>
            <person name="Anderson S."/>
            <person name="Arachi H."/>
            <person name="Azer M."/>
            <person name="Bachantsang P."/>
            <person name="Barry A."/>
            <person name="Bayul T."/>
            <person name="Berlin A."/>
            <person name="Bessette D."/>
            <person name="Bloom T."/>
            <person name="Blye J."/>
            <person name="Boguslavskiy L."/>
            <person name="Bonnet C."/>
            <person name="Boukhgalter B."/>
            <person name="Bourzgui I."/>
            <person name="Brown A."/>
            <person name="Cahill P."/>
            <person name="Channer S."/>
            <person name="Cheshatsang Y."/>
            <person name="Chuda L."/>
            <person name="Citroen M."/>
            <person name="Collymore A."/>
            <person name="Cooke P."/>
            <person name="Costello M."/>
            <person name="D'Aco K."/>
            <person name="Daza R."/>
            <person name="De Haan G."/>
            <person name="DeGray S."/>
            <person name="DeMaso C."/>
            <person name="Dhargay N."/>
            <person name="Dooley K."/>
            <person name="Dooley E."/>
            <person name="Doricent M."/>
            <person name="Dorje P."/>
            <person name="Dorjee K."/>
            <person name="Dupes A."/>
            <person name="Elong R."/>
            <person name="Falk J."/>
            <person name="Farina A."/>
            <person name="Faro S."/>
            <person name="Ferguson D."/>
            <person name="Fisher S."/>
            <person name="Foley C.D."/>
            <person name="Franke A."/>
            <person name="Friedrich D."/>
            <person name="Gadbois L."/>
            <person name="Gearin G."/>
            <person name="Gearin C.R."/>
            <person name="Giannoukos G."/>
            <person name="Goode T."/>
            <person name="Graham J."/>
            <person name="Grandbois E."/>
            <person name="Grewal S."/>
            <person name="Gyaltsen K."/>
            <person name="Hafez N."/>
            <person name="Hagos B."/>
            <person name="Hall J."/>
            <person name="Henson C."/>
            <person name="Hollinger A."/>
            <person name="Honan T."/>
            <person name="Huard M.D."/>
            <person name="Hughes L."/>
            <person name="Hurhula B."/>
            <person name="Husby M.E."/>
            <person name="Kamat A."/>
            <person name="Kanga B."/>
            <person name="Kashin S."/>
            <person name="Khazanovich D."/>
            <person name="Kisner P."/>
            <person name="Lance K."/>
            <person name="Lara M."/>
            <person name="Lee W."/>
            <person name="Lennon N."/>
            <person name="Letendre F."/>
            <person name="LeVine R."/>
            <person name="Lipovsky A."/>
            <person name="Liu X."/>
            <person name="Liu J."/>
            <person name="Liu S."/>
            <person name="Lokyitsang T."/>
            <person name="Lokyitsang Y."/>
            <person name="Lubonja R."/>
            <person name="Lui A."/>
            <person name="MacDonald P."/>
            <person name="Magnisalis V."/>
            <person name="Maru K."/>
            <person name="Matthews C."/>
            <person name="McCusker W."/>
            <person name="McDonough S."/>
            <person name="Mehta T."/>
            <person name="Meldrim J."/>
            <person name="Meneus L."/>
            <person name="Mihai O."/>
            <person name="Mihalev A."/>
            <person name="Mihova T."/>
            <person name="Mittelman R."/>
            <person name="Mlenga V."/>
            <person name="Montmayeur A."/>
            <person name="Mulrain L."/>
            <person name="Navidi A."/>
            <person name="Naylor J."/>
            <person name="Negash T."/>
            <person name="Nguyen T."/>
            <person name="Nguyen N."/>
            <person name="Nicol R."/>
            <person name="Norbu C."/>
            <person name="Norbu N."/>
            <person name="Novod N."/>
            <person name="O'Neill B."/>
            <person name="Osman S."/>
            <person name="Markiewicz E."/>
            <person name="Oyono O.L."/>
            <person name="Patti C."/>
            <person name="Phunkhang P."/>
            <person name="Pierre F."/>
            <person name="Priest M."/>
            <person name="Raghuraman S."/>
            <person name="Rege F."/>
            <person name="Reyes R."/>
            <person name="Rise C."/>
            <person name="Rogov P."/>
            <person name="Ross K."/>
            <person name="Ryan E."/>
            <person name="Settipalli S."/>
            <person name="Shea T."/>
            <person name="Sherpa N."/>
            <person name="Shi L."/>
            <person name="Shih D."/>
            <person name="Sparrow T."/>
            <person name="Spaulding J."/>
            <person name="Stalker J."/>
            <person name="Stange-Thomann N."/>
            <person name="Stavropoulos S."/>
            <person name="Stone C."/>
            <person name="Strader C."/>
            <person name="Tesfaye S."/>
            <person name="Thomson T."/>
            <person name="Thoulutsang Y."/>
            <person name="Thoulutsang D."/>
            <person name="Topham K."/>
            <person name="Topping I."/>
            <person name="Tsamla T."/>
            <person name="Vassiliev H."/>
            <person name="Vo A."/>
            <person name="Wangchuk T."/>
            <person name="Wangdi T."/>
            <person name="Weiand M."/>
            <person name="Wilkinson J."/>
            <person name="Wilson A."/>
            <person name="Yadav S."/>
            <person name="Young G."/>
            <person name="Yu Q."/>
            <person name="Zembek L."/>
            <person name="Zhong D."/>
            <person name="Zimmer A."/>
            <person name="Zwirko Z."/>
            <person name="Jaffe D.B."/>
            <person name="Alvarez P."/>
            <person name="Brockman W."/>
            <person name="Butler J."/>
            <person name="Chin C."/>
            <person name="Gnerre S."/>
            <person name="Grabherr M."/>
            <person name="Kleber M."/>
            <person name="Mauceli E."/>
            <person name="MacCallum I."/>
        </authorList>
    </citation>
    <scope>NUCLEOTIDE SEQUENCE [LARGE SCALE GENOMIC DNA]</scope>
    <source>
        <strain evidence="3">Tucson 15010-1051.87</strain>
    </source>
</reference>
<dbReference type="AlphaFoldDB" id="B4LJQ4"/>
<dbReference type="InParanoid" id="B4LJQ4"/>
<sequence>MDIRFASEPYDDSGSGESDEDPDQVTNEEDLKRIDETIQNISRNLRKGDWTYLGRHPEIRAIIRVILTEAIKKRPENIFSFAADLFHPKKQKFLTKMINKQLKWVNSQVRSGAWSPADGVMLFPDTSSSSFDGKKSDCEVPLRDAFSDCDLHQMENQCPENFKPSC</sequence>
<gene>
    <name evidence="2" type="primary">Dvir\GJ20788</name>
    <name evidence="2" type="ORF">Dvir_GJ20788</name>
</gene>
<evidence type="ECO:0000313" key="2">
    <source>
        <dbReference type="EMBL" id="EDW60563.2"/>
    </source>
</evidence>
<evidence type="ECO:0000256" key="1">
    <source>
        <dbReference type="SAM" id="MobiDB-lite"/>
    </source>
</evidence>
<evidence type="ECO:0000313" key="3">
    <source>
        <dbReference type="Proteomes" id="UP000008792"/>
    </source>
</evidence>